<comment type="caution">
    <text evidence="1">The sequence shown here is derived from an EMBL/GenBank/DDBJ whole genome shotgun (WGS) entry which is preliminary data.</text>
</comment>
<organism evidence="1 2">
    <name type="scientific">Streptomyces malaysiensis subsp. samsunensis</name>
    <dbReference type="NCBI Taxonomy" id="459658"/>
    <lineage>
        <taxon>Bacteria</taxon>
        <taxon>Bacillati</taxon>
        <taxon>Actinomycetota</taxon>
        <taxon>Actinomycetes</taxon>
        <taxon>Kitasatosporales</taxon>
        <taxon>Streptomycetaceae</taxon>
        <taxon>Streptomyces</taxon>
        <taxon>Streptomyces violaceusniger group</taxon>
    </lineage>
</organism>
<dbReference type="EMBL" id="JANIIC010000080">
    <property type="protein sequence ID" value="MCQ8835471.1"/>
    <property type="molecule type" value="Genomic_DNA"/>
</dbReference>
<dbReference type="Proteomes" id="UP001142400">
    <property type="component" value="Unassembled WGS sequence"/>
</dbReference>
<evidence type="ECO:0000313" key="2">
    <source>
        <dbReference type="Proteomes" id="UP001142400"/>
    </source>
</evidence>
<proteinExistence type="predicted"/>
<evidence type="ECO:0000313" key="1">
    <source>
        <dbReference type="EMBL" id="MCQ8835471.1"/>
    </source>
</evidence>
<sequence length="42" mass="4716">MPTIFLSDADRRLMDFAYLEAGMRAQEAGYDAMTSTPSRTDL</sequence>
<dbReference type="RefSeq" id="WP_257635625.1">
    <property type="nucleotide sequence ID" value="NZ_JANIIC010000080.1"/>
</dbReference>
<keyword evidence="2" id="KW-1185">Reference proteome</keyword>
<reference evidence="1" key="1">
    <citation type="submission" date="2022-06" db="EMBL/GenBank/DDBJ databases">
        <title>WGS of actinobacteria.</title>
        <authorList>
            <person name="Thawai C."/>
        </authorList>
    </citation>
    <scope>NUCLEOTIDE SEQUENCE</scope>
    <source>
        <strain evidence="1">DSM 42010</strain>
    </source>
</reference>
<gene>
    <name evidence="1" type="ORF">NQU54_42220</name>
</gene>
<accession>A0A9X2M4F9</accession>
<name>A0A9X2M4F9_STRMQ</name>
<protein>
    <submittedName>
        <fullName evidence="1">Uncharacterized protein</fullName>
    </submittedName>
</protein>
<dbReference type="AlphaFoldDB" id="A0A9X2M4F9"/>